<dbReference type="InterPro" id="IPR005151">
    <property type="entry name" value="Tail-specific_protease"/>
</dbReference>
<organism evidence="4 5">
    <name type="scientific">Lophium mytilinum</name>
    <dbReference type="NCBI Taxonomy" id="390894"/>
    <lineage>
        <taxon>Eukaryota</taxon>
        <taxon>Fungi</taxon>
        <taxon>Dikarya</taxon>
        <taxon>Ascomycota</taxon>
        <taxon>Pezizomycotina</taxon>
        <taxon>Dothideomycetes</taxon>
        <taxon>Pleosporomycetidae</taxon>
        <taxon>Mytilinidiales</taxon>
        <taxon>Mytilinidiaceae</taxon>
        <taxon>Lophium</taxon>
    </lineage>
</organism>
<evidence type="ECO:0000313" key="4">
    <source>
        <dbReference type="EMBL" id="KAF2496952.1"/>
    </source>
</evidence>
<reference evidence="4" key="1">
    <citation type="journal article" date="2020" name="Stud. Mycol.">
        <title>101 Dothideomycetes genomes: a test case for predicting lifestyles and emergence of pathogens.</title>
        <authorList>
            <person name="Haridas S."/>
            <person name="Albert R."/>
            <person name="Binder M."/>
            <person name="Bloem J."/>
            <person name="Labutti K."/>
            <person name="Salamov A."/>
            <person name="Andreopoulos B."/>
            <person name="Baker S."/>
            <person name="Barry K."/>
            <person name="Bills G."/>
            <person name="Bluhm B."/>
            <person name="Cannon C."/>
            <person name="Castanera R."/>
            <person name="Culley D."/>
            <person name="Daum C."/>
            <person name="Ezra D."/>
            <person name="Gonzalez J."/>
            <person name="Henrissat B."/>
            <person name="Kuo A."/>
            <person name="Liang C."/>
            <person name="Lipzen A."/>
            <person name="Lutzoni F."/>
            <person name="Magnuson J."/>
            <person name="Mondo S."/>
            <person name="Nolan M."/>
            <person name="Ohm R."/>
            <person name="Pangilinan J."/>
            <person name="Park H.-J."/>
            <person name="Ramirez L."/>
            <person name="Alfaro M."/>
            <person name="Sun H."/>
            <person name="Tritt A."/>
            <person name="Yoshinaga Y."/>
            <person name="Zwiers L.-H."/>
            <person name="Turgeon B."/>
            <person name="Goodwin S."/>
            <person name="Spatafora J."/>
            <person name="Crous P."/>
            <person name="Grigoriev I."/>
        </authorList>
    </citation>
    <scope>NUCLEOTIDE SEQUENCE</scope>
    <source>
        <strain evidence="4">CBS 269.34</strain>
    </source>
</reference>
<dbReference type="Pfam" id="PF23658">
    <property type="entry name" value="PDZ_CPAF_rel"/>
    <property type="match status" value="1"/>
</dbReference>
<keyword evidence="1" id="KW-0732">Signal</keyword>
<dbReference type="OrthoDB" id="27214at2759"/>
<dbReference type="PANTHER" id="PTHR37049">
    <property type="entry name" value="PEPTIDASE S41 FAMILY PROTEIN"/>
    <property type="match status" value="1"/>
</dbReference>
<dbReference type="AlphaFoldDB" id="A0A6A6QXT5"/>
<dbReference type="GO" id="GO:0006508">
    <property type="term" value="P:proteolysis"/>
    <property type="evidence" value="ECO:0007669"/>
    <property type="project" value="InterPro"/>
</dbReference>
<gene>
    <name evidence="4" type="ORF">BU16DRAFT_549276</name>
</gene>
<dbReference type="EMBL" id="MU004187">
    <property type="protein sequence ID" value="KAF2496952.1"/>
    <property type="molecule type" value="Genomic_DNA"/>
</dbReference>
<proteinExistence type="predicted"/>
<evidence type="ECO:0000256" key="1">
    <source>
        <dbReference type="SAM" id="SignalP"/>
    </source>
</evidence>
<dbReference type="InterPro" id="IPR052766">
    <property type="entry name" value="S41A_metabolite_peptidase"/>
</dbReference>
<feature type="domain" description="Tail specific protease" evidence="2">
    <location>
        <begin position="364"/>
        <end position="563"/>
    </location>
</feature>
<keyword evidence="5" id="KW-1185">Reference proteome</keyword>
<protein>
    <submittedName>
        <fullName evidence="4">Peptidase S41 family protein-like protein</fullName>
    </submittedName>
</protein>
<evidence type="ECO:0000313" key="5">
    <source>
        <dbReference type="Proteomes" id="UP000799750"/>
    </source>
</evidence>
<evidence type="ECO:0000259" key="3">
    <source>
        <dbReference type="Pfam" id="PF23658"/>
    </source>
</evidence>
<accession>A0A6A6QXT5</accession>
<feature type="domain" description="CPAF-like PDZ" evidence="3">
    <location>
        <begin position="171"/>
        <end position="283"/>
    </location>
</feature>
<dbReference type="GO" id="GO:0008236">
    <property type="term" value="F:serine-type peptidase activity"/>
    <property type="evidence" value="ECO:0007669"/>
    <property type="project" value="InterPro"/>
</dbReference>
<dbReference type="SUPFAM" id="SSF52096">
    <property type="entry name" value="ClpP/crotonase"/>
    <property type="match status" value="1"/>
</dbReference>
<dbReference type="InterPro" id="IPR056186">
    <property type="entry name" value="PDZ_CPAF-rel"/>
</dbReference>
<feature type="chain" id="PRO_5025441954" evidence="1">
    <location>
        <begin position="18"/>
        <end position="747"/>
    </location>
</feature>
<feature type="signal peptide" evidence="1">
    <location>
        <begin position="1"/>
        <end position="17"/>
    </location>
</feature>
<sequence>MRSPIFLLPTLLGLVAAQTELTGIPVPTQEPQPSATETVSGPISTAKACAQVAELVSDSSFTNPSVEAELAHACLLSVPFVSDAGNLTIEMVRRLAELQSTISYLKSPPEGYSNDPVDIIKGLQDIQDNIGKYKDEFTFETDIASLIGQAHDGHFNFNGMAFNGAFRWRRSRQIALISGSQDGGIPKLYAIQDFNKTNAGNAGFTPSAVTKINGEDAVTFIGKEAPLSTYHDPDTRWNAMFYMQAAESYGYFTNPRYYPGPTTNVTFENGTEHSYINAAVVLDTSAWSYIEDGKTFYENYIAPSATGNSKIKKRDPSFPPTLLEHPRDIDLALTRRAVPINYPPPAVKHSASDVYMGGYFINDYGVLMMQTFSTESVTDALKFQSVIQTFISEAVSRGTKKIIVDVRDNGGGKIFLGYDAYKQFFPTEEPQLQSRYRAADANDLLGEKISTLSFNTRTGDLFTSPFNYHSYDDADLKPFTSWDDMTPPASFNNDRFTNLLRYNLSNPLTSTSDEFSIGVTVTGYLDRANFTAQPFKPENIVILSNGICASTCSLFTELMHTQSGVRTIALGGRPQLGPMQAVGGTKGSLVLQSTYLASLSNIVLQEFATSQSEADHWSGFLLGDFAINANAASVNFQDNIRKGDEKAGVPTQFVNDTADCRLWMTPQMYLNVSAVWDEVAAVAWGGKGGVLDEGKCVGGSATSQQAAASSASVSGGKAKPTGKAVSLRQSQPENVVWVVFTHWSVLV</sequence>
<dbReference type="InterPro" id="IPR029045">
    <property type="entry name" value="ClpP/crotonase-like_dom_sf"/>
</dbReference>
<evidence type="ECO:0000259" key="2">
    <source>
        <dbReference type="Pfam" id="PF03572"/>
    </source>
</evidence>
<name>A0A6A6QXT5_9PEZI</name>
<dbReference type="Proteomes" id="UP000799750">
    <property type="component" value="Unassembled WGS sequence"/>
</dbReference>
<dbReference type="PANTHER" id="PTHR37049:SF4">
    <property type="entry name" value="RHODANESE DOMAIN-CONTAINING PROTEIN"/>
    <property type="match status" value="1"/>
</dbReference>
<dbReference type="Pfam" id="PF03572">
    <property type="entry name" value="Peptidase_S41"/>
    <property type="match status" value="1"/>
</dbReference>
<dbReference type="Gene3D" id="3.90.226.10">
    <property type="entry name" value="2-enoyl-CoA Hydratase, Chain A, domain 1"/>
    <property type="match status" value="1"/>
</dbReference>